<dbReference type="Gene3D" id="3.30.160.100">
    <property type="entry name" value="Ribosome hibernation promotion factor-like"/>
    <property type="match status" value="1"/>
</dbReference>
<dbReference type="Proteomes" id="UP001265550">
    <property type="component" value="Unassembled WGS sequence"/>
</dbReference>
<evidence type="ECO:0000313" key="2">
    <source>
        <dbReference type="Proteomes" id="UP001265550"/>
    </source>
</evidence>
<protein>
    <submittedName>
        <fullName evidence="1">Ribosome-associated translation inhibitor RaiA</fullName>
    </submittedName>
</protein>
<accession>A0ABU1VIL4</accession>
<dbReference type="EMBL" id="JAVDWE010000022">
    <property type="protein sequence ID" value="MDR7097326.1"/>
    <property type="molecule type" value="Genomic_DNA"/>
</dbReference>
<proteinExistence type="predicted"/>
<evidence type="ECO:0000313" key="1">
    <source>
        <dbReference type="EMBL" id="MDR7097326.1"/>
    </source>
</evidence>
<organism evidence="1 2">
    <name type="scientific">Hydrogenophaga laconesensis</name>
    <dbReference type="NCBI Taxonomy" id="1805971"/>
    <lineage>
        <taxon>Bacteria</taxon>
        <taxon>Pseudomonadati</taxon>
        <taxon>Pseudomonadota</taxon>
        <taxon>Betaproteobacteria</taxon>
        <taxon>Burkholderiales</taxon>
        <taxon>Comamonadaceae</taxon>
        <taxon>Hydrogenophaga</taxon>
    </lineage>
</organism>
<dbReference type="SUPFAM" id="SSF69754">
    <property type="entry name" value="Ribosome binding protein Y (YfiA homologue)"/>
    <property type="match status" value="1"/>
</dbReference>
<sequence>MTQALGGHVRSQLGFVLSHNGDRIRPVSVRIGDEKGSCGGVDMHCRIQFHLLEASDAVVESVGADMYVAIDRAADRVGRLAVKHLDRTHPFPLRHRMSEPGRPETECRWRSRFLHSEYPARMDCRHRSSPGTFQPFLESST</sequence>
<reference evidence="1 2" key="1">
    <citation type="submission" date="2023-07" db="EMBL/GenBank/DDBJ databases">
        <title>Sorghum-associated microbial communities from plants grown in Nebraska, USA.</title>
        <authorList>
            <person name="Schachtman D."/>
        </authorList>
    </citation>
    <scope>NUCLEOTIDE SEQUENCE [LARGE SCALE GENOMIC DNA]</scope>
    <source>
        <strain evidence="1 2">BE240</strain>
    </source>
</reference>
<dbReference type="InterPro" id="IPR036567">
    <property type="entry name" value="RHF-like"/>
</dbReference>
<keyword evidence="2" id="KW-1185">Reference proteome</keyword>
<gene>
    <name evidence="1" type="ORF">J2X09_005100</name>
</gene>
<comment type="caution">
    <text evidence="1">The sequence shown here is derived from an EMBL/GenBank/DDBJ whole genome shotgun (WGS) entry which is preliminary data.</text>
</comment>
<name>A0ABU1VIL4_9BURK</name>